<name>A0A0C3CWJ5_9AGAM</name>
<gene>
    <name evidence="1" type="ORF">SCLCIDRAFT_1223340</name>
</gene>
<reference evidence="2" key="2">
    <citation type="submission" date="2015-01" db="EMBL/GenBank/DDBJ databases">
        <title>Evolutionary Origins and Diversification of the Mycorrhizal Mutualists.</title>
        <authorList>
            <consortium name="DOE Joint Genome Institute"/>
            <consortium name="Mycorrhizal Genomics Consortium"/>
            <person name="Kohler A."/>
            <person name="Kuo A."/>
            <person name="Nagy L.G."/>
            <person name="Floudas D."/>
            <person name="Copeland A."/>
            <person name="Barry K.W."/>
            <person name="Cichocki N."/>
            <person name="Veneault-Fourrey C."/>
            <person name="LaButti K."/>
            <person name="Lindquist E.A."/>
            <person name="Lipzen A."/>
            <person name="Lundell T."/>
            <person name="Morin E."/>
            <person name="Murat C."/>
            <person name="Riley R."/>
            <person name="Ohm R."/>
            <person name="Sun H."/>
            <person name="Tunlid A."/>
            <person name="Henrissat B."/>
            <person name="Grigoriev I.V."/>
            <person name="Hibbett D.S."/>
            <person name="Martin F."/>
        </authorList>
    </citation>
    <scope>NUCLEOTIDE SEQUENCE [LARGE SCALE GENOMIC DNA]</scope>
    <source>
        <strain evidence="2">Foug A</strain>
    </source>
</reference>
<dbReference type="AlphaFoldDB" id="A0A0C3CWJ5"/>
<organism evidence="1 2">
    <name type="scientific">Scleroderma citrinum Foug A</name>
    <dbReference type="NCBI Taxonomy" id="1036808"/>
    <lineage>
        <taxon>Eukaryota</taxon>
        <taxon>Fungi</taxon>
        <taxon>Dikarya</taxon>
        <taxon>Basidiomycota</taxon>
        <taxon>Agaricomycotina</taxon>
        <taxon>Agaricomycetes</taxon>
        <taxon>Agaricomycetidae</taxon>
        <taxon>Boletales</taxon>
        <taxon>Sclerodermatineae</taxon>
        <taxon>Sclerodermataceae</taxon>
        <taxon>Scleroderma</taxon>
    </lineage>
</organism>
<keyword evidence="2" id="KW-1185">Reference proteome</keyword>
<dbReference type="InParanoid" id="A0A0C3CWJ5"/>
<dbReference type="HOGENOM" id="CLU_2062844_0_0_1"/>
<accession>A0A0C3CWJ5</accession>
<proteinExistence type="predicted"/>
<dbReference type="EMBL" id="KN822195">
    <property type="protein sequence ID" value="KIM52940.1"/>
    <property type="molecule type" value="Genomic_DNA"/>
</dbReference>
<reference evidence="1 2" key="1">
    <citation type="submission" date="2014-04" db="EMBL/GenBank/DDBJ databases">
        <authorList>
            <consortium name="DOE Joint Genome Institute"/>
            <person name="Kuo A."/>
            <person name="Kohler A."/>
            <person name="Nagy L.G."/>
            <person name="Floudas D."/>
            <person name="Copeland A."/>
            <person name="Barry K.W."/>
            <person name="Cichocki N."/>
            <person name="Veneault-Fourrey C."/>
            <person name="LaButti K."/>
            <person name="Lindquist E.A."/>
            <person name="Lipzen A."/>
            <person name="Lundell T."/>
            <person name="Morin E."/>
            <person name="Murat C."/>
            <person name="Sun H."/>
            <person name="Tunlid A."/>
            <person name="Henrissat B."/>
            <person name="Grigoriev I.V."/>
            <person name="Hibbett D.S."/>
            <person name="Martin F."/>
            <person name="Nordberg H.P."/>
            <person name="Cantor M.N."/>
            <person name="Hua S.X."/>
        </authorList>
    </citation>
    <scope>NUCLEOTIDE SEQUENCE [LARGE SCALE GENOMIC DNA]</scope>
    <source>
        <strain evidence="1 2">Foug A</strain>
    </source>
</reference>
<evidence type="ECO:0000313" key="2">
    <source>
        <dbReference type="Proteomes" id="UP000053989"/>
    </source>
</evidence>
<sequence length="119" mass="12980">MSVAIISMFCTMHAHRARTVLHTYCPAHRYITKSLESYPALPARTVGICRNQCANGSTAITLFLLAFLAVSSTARFIGISEHPSPRTMRVSLTIWGSTESASFALIDYLIRGAMQDNGG</sequence>
<protein>
    <submittedName>
        <fullName evidence="1">Uncharacterized protein</fullName>
    </submittedName>
</protein>
<dbReference type="Proteomes" id="UP000053989">
    <property type="component" value="Unassembled WGS sequence"/>
</dbReference>
<evidence type="ECO:0000313" key="1">
    <source>
        <dbReference type="EMBL" id="KIM52940.1"/>
    </source>
</evidence>